<dbReference type="AlphaFoldDB" id="E9DT61"/>
<evidence type="ECO:0000313" key="8">
    <source>
        <dbReference type="Proteomes" id="UP000002499"/>
    </source>
</evidence>
<evidence type="ECO:0000256" key="2">
    <source>
        <dbReference type="ARBA" id="ARBA00006370"/>
    </source>
</evidence>
<dbReference type="Proteomes" id="UP000002499">
    <property type="component" value="Unassembled WGS sequence"/>
</dbReference>
<dbReference type="FunFam" id="2.60.40.770:FF:000001">
    <property type="entry name" value="NPC intracellular cholesterol transporter 2"/>
    <property type="match status" value="1"/>
</dbReference>
<evidence type="ECO:0000256" key="3">
    <source>
        <dbReference type="ARBA" id="ARBA00016056"/>
    </source>
</evidence>
<dbReference type="InParanoid" id="E9DT61"/>
<keyword evidence="4" id="KW-0964">Secreted</keyword>
<evidence type="ECO:0000256" key="5">
    <source>
        <dbReference type="SAM" id="SignalP"/>
    </source>
</evidence>
<dbReference type="GO" id="GO:0032934">
    <property type="term" value="F:sterol binding"/>
    <property type="evidence" value="ECO:0007669"/>
    <property type="project" value="InterPro"/>
</dbReference>
<organism evidence="8">
    <name type="scientific">Metarhizium acridum (strain CQMa 102)</name>
    <dbReference type="NCBI Taxonomy" id="655827"/>
    <lineage>
        <taxon>Eukaryota</taxon>
        <taxon>Fungi</taxon>
        <taxon>Dikarya</taxon>
        <taxon>Ascomycota</taxon>
        <taxon>Pezizomycotina</taxon>
        <taxon>Sordariomycetes</taxon>
        <taxon>Hypocreomycetidae</taxon>
        <taxon>Hypocreales</taxon>
        <taxon>Clavicipitaceae</taxon>
        <taxon>Metarhizium</taxon>
    </lineage>
</organism>
<dbReference type="SMART" id="SM00737">
    <property type="entry name" value="ML"/>
    <property type="match status" value="1"/>
</dbReference>
<dbReference type="EMBL" id="GL698472">
    <property type="protein sequence ID" value="EFY93160.1"/>
    <property type="molecule type" value="Genomic_DNA"/>
</dbReference>
<reference evidence="7 8" key="1">
    <citation type="journal article" date="2011" name="PLoS Genet.">
        <title>Genome sequencing and comparative transcriptomics of the model entomopathogenic fungi Metarhizium anisopliae and M. acridum.</title>
        <authorList>
            <person name="Gao Q."/>
            <person name="Jin K."/>
            <person name="Ying S.H."/>
            <person name="Zhang Y."/>
            <person name="Xiao G."/>
            <person name="Shang Y."/>
            <person name="Duan Z."/>
            <person name="Hu X."/>
            <person name="Xie X.Q."/>
            <person name="Zhou G."/>
            <person name="Peng G."/>
            <person name="Luo Z."/>
            <person name="Huang W."/>
            <person name="Wang B."/>
            <person name="Fang W."/>
            <person name="Wang S."/>
            <person name="Zhong Y."/>
            <person name="Ma L.J."/>
            <person name="St Leger R.J."/>
            <person name="Zhao G.P."/>
            <person name="Pei Y."/>
            <person name="Feng M.G."/>
            <person name="Xia Y."/>
            <person name="Wang C."/>
        </authorList>
    </citation>
    <scope>NUCLEOTIDE SEQUENCE [LARGE SCALE GENOMIC DNA]</scope>
    <source>
        <strain evidence="7 8">CQMa 102</strain>
    </source>
</reference>
<dbReference type="PANTHER" id="PTHR11306">
    <property type="entry name" value="NIEMANN PICK TYPE C2 PROTEIN NPC2-RELATED"/>
    <property type="match status" value="1"/>
</dbReference>
<comment type="similarity">
    <text evidence="2">Belongs to the NPC2 family.</text>
</comment>
<feature type="chain" id="PRO_5003238550" description="Phosphatidylglycerol/phosphatidylinositol transfer protein" evidence="5">
    <location>
        <begin position="19"/>
        <end position="147"/>
    </location>
</feature>
<feature type="domain" description="MD-2-related lipid-recognition" evidence="6">
    <location>
        <begin position="21"/>
        <end position="144"/>
    </location>
</feature>
<evidence type="ECO:0000313" key="7">
    <source>
        <dbReference type="EMBL" id="EFY93160.1"/>
    </source>
</evidence>
<dbReference type="eggNOG" id="KOG4063">
    <property type="taxonomic scope" value="Eukaryota"/>
</dbReference>
<dbReference type="OMA" id="QNLFCWE"/>
<sequence length="147" mass="15598">MQGSVLFLLLGVLGVASAATFKDCGSTAKDLNIKIAGCPDADPVCRFPSRQNASIEATFTTPSPFQNATIKLSASVGIIDIDFPLKPAEACGHWGLKCPAEAGSRQTLKVEVPVESSYPKIGVEVKLQLVSHKGDKLICKLFPVEIQ</sequence>
<dbReference type="GO" id="GO:0015918">
    <property type="term" value="P:sterol transport"/>
    <property type="evidence" value="ECO:0007669"/>
    <property type="project" value="InterPro"/>
</dbReference>
<dbReference type="HOGENOM" id="CLU_109192_2_0_1"/>
<comment type="subcellular location">
    <subcellularLocation>
        <location evidence="1">Secreted</location>
    </subcellularLocation>
</comment>
<name>E9DT61_METAQ</name>
<keyword evidence="5" id="KW-0732">Signal</keyword>
<dbReference type="Gene3D" id="2.60.40.770">
    <property type="match status" value="1"/>
</dbReference>
<accession>E9DT61</accession>
<evidence type="ECO:0000256" key="4">
    <source>
        <dbReference type="ARBA" id="ARBA00022525"/>
    </source>
</evidence>
<gene>
    <name evidence="7" type="ORF">MAC_00943</name>
</gene>
<dbReference type="InterPro" id="IPR014756">
    <property type="entry name" value="Ig_E-set"/>
</dbReference>
<protein>
    <recommendedName>
        <fullName evidence="3">Phosphatidylglycerol/phosphatidylinositol transfer protein</fullName>
    </recommendedName>
</protein>
<evidence type="ECO:0000259" key="6">
    <source>
        <dbReference type="SMART" id="SM00737"/>
    </source>
</evidence>
<dbReference type="Pfam" id="PF02221">
    <property type="entry name" value="E1_DerP2_DerF2"/>
    <property type="match status" value="1"/>
</dbReference>
<dbReference type="OrthoDB" id="4937502at2759"/>
<dbReference type="PANTHER" id="PTHR11306:SF68">
    <property type="entry name" value="NPC INTRACELLULAR CHOLESTEROL TRANSPORTER 2"/>
    <property type="match status" value="1"/>
</dbReference>
<dbReference type="InterPro" id="IPR003172">
    <property type="entry name" value="ML_dom"/>
</dbReference>
<dbReference type="STRING" id="655827.E9DT61"/>
<dbReference type="GeneID" id="19245254"/>
<dbReference type="InterPro" id="IPR039670">
    <property type="entry name" value="NPC2-like"/>
</dbReference>
<dbReference type="GO" id="GO:0005576">
    <property type="term" value="C:extracellular region"/>
    <property type="evidence" value="ECO:0007669"/>
    <property type="project" value="UniProtKB-SubCell"/>
</dbReference>
<dbReference type="RefSeq" id="XP_007807283.1">
    <property type="nucleotide sequence ID" value="XM_007809092.1"/>
</dbReference>
<proteinExistence type="inferred from homology"/>
<keyword evidence="8" id="KW-1185">Reference proteome</keyword>
<feature type="signal peptide" evidence="5">
    <location>
        <begin position="1"/>
        <end position="18"/>
    </location>
</feature>
<evidence type="ECO:0000256" key="1">
    <source>
        <dbReference type="ARBA" id="ARBA00004613"/>
    </source>
</evidence>
<dbReference type="KEGG" id="maw:19245254"/>
<dbReference type="SUPFAM" id="SSF81296">
    <property type="entry name" value="E set domains"/>
    <property type="match status" value="1"/>
</dbReference>